<dbReference type="Proteomes" id="UP000274556">
    <property type="component" value="Unassembled WGS sequence"/>
</dbReference>
<keyword evidence="2" id="KW-1185">Reference proteome</keyword>
<reference evidence="1 2" key="1">
    <citation type="submission" date="2018-10" db="EMBL/GenBank/DDBJ databases">
        <title>Genomic Encyclopedia of Archaeal and Bacterial Type Strains, Phase II (KMG-II): from individual species to whole genera.</title>
        <authorList>
            <person name="Goeker M."/>
        </authorList>
    </citation>
    <scope>NUCLEOTIDE SEQUENCE [LARGE SCALE GENOMIC DNA]</scope>
    <source>
        <strain evidence="1 2">DSM 235</strain>
    </source>
</reference>
<evidence type="ECO:0000313" key="2">
    <source>
        <dbReference type="Proteomes" id="UP000274556"/>
    </source>
</evidence>
<organism evidence="1 2">
    <name type="scientific">Thiocapsa rosea</name>
    <dbReference type="NCBI Taxonomy" id="69360"/>
    <lineage>
        <taxon>Bacteria</taxon>
        <taxon>Pseudomonadati</taxon>
        <taxon>Pseudomonadota</taxon>
        <taxon>Gammaproteobacteria</taxon>
        <taxon>Chromatiales</taxon>
        <taxon>Chromatiaceae</taxon>
        <taxon>Thiocapsa</taxon>
    </lineage>
</organism>
<dbReference type="AlphaFoldDB" id="A0A495V2M0"/>
<protein>
    <submittedName>
        <fullName evidence="1">Uncharacterized protein</fullName>
    </submittedName>
</protein>
<proteinExistence type="predicted"/>
<dbReference type="EMBL" id="RBXL01000001">
    <property type="protein sequence ID" value="RKT42805.1"/>
    <property type="molecule type" value="Genomic_DNA"/>
</dbReference>
<dbReference type="RefSeq" id="WP_170164652.1">
    <property type="nucleotide sequence ID" value="NZ_RBXL01000001.1"/>
</dbReference>
<accession>A0A495V2M0</accession>
<evidence type="ECO:0000313" key="1">
    <source>
        <dbReference type="EMBL" id="RKT42805.1"/>
    </source>
</evidence>
<sequence>MGALGVLAAVALLVGGVQTTMVMPESERLANEASKEPVVEVQAVSADSTQTVSFLDF</sequence>
<comment type="caution">
    <text evidence="1">The sequence shown here is derived from an EMBL/GenBank/DDBJ whole genome shotgun (WGS) entry which is preliminary data.</text>
</comment>
<name>A0A495V2M0_9GAMM</name>
<gene>
    <name evidence="1" type="ORF">BDD21_0100</name>
</gene>